<evidence type="ECO:0000313" key="3">
    <source>
        <dbReference type="EMBL" id="ESO87412.1"/>
    </source>
</evidence>
<feature type="signal peptide" evidence="2">
    <location>
        <begin position="1"/>
        <end position="22"/>
    </location>
</feature>
<evidence type="ECO:0008006" key="5">
    <source>
        <dbReference type="Google" id="ProtNLM"/>
    </source>
</evidence>
<dbReference type="OrthoDB" id="6162788at2759"/>
<dbReference type="AlphaFoldDB" id="V3ZSU1"/>
<sequence length="611" mass="65427">MKQTRKALNYLFLLSISGSILEESQIQTLVSLTTIPSYYTSTTLTAFQIAPTSYLVLPESYVPQVTSGALPQSSEQSSFRPSNTIRNIASLNINLNNRGSQSFSVDSDSVISTSESRAFPEESSAKLSGILAMQSFASSGTVRTSQVLDLMPSVINMISSNIVPTSSVKDVMSSNIEPTSSLKDLMLSNIEPTSSLKDLMLSNIEPTSSLKDVMLSKIEPTSSLKDVMSNTVSPSSVIGEMSSNIAPTSSLKDVMLSNIAPTLSVIDEMSSNIAPTSSLKDMMLSNIVPTLSVVDEMSNIVPTSPVINVVSSMVDLMSSDKVPTSSLVDPISSDIVIKQTDLVSTQFLVGSTLNDIRFSPSTSQFSSTASKSESVFNEKSLFETITDLSVINLSSELATSTDTSSAYVSGFNSALFSSDTETVVPTDDVSYVDSSLLDTYSYISSELLESQTQSDMTAFSTSVSSEILFPISSYIPEEIASSLATHILSLSSLTTESSAYIDIPETTSLVISPSSILAVSSVTSSTLVNETLPVPEKNTSGLTKGGKVALGICIPIIIILVIAAIVFVAYRRRYHTATWKLTDVVSYRPWSYSNATYYDDESTLIVSSLDK</sequence>
<feature type="transmembrane region" description="Helical" evidence="1">
    <location>
        <begin position="548"/>
        <end position="570"/>
    </location>
</feature>
<keyword evidence="1" id="KW-0472">Membrane</keyword>
<dbReference type="RefSeq" id="XP_009061880.1">
    <property type="nucleotide sequence ID" value="XM_009063632.1"/>
</dbReference>
<dbReference type="KEGG" id="lgi:LOTGIDRAFT_235088"/>
<proteinExistence type="predicted"/>
<gene>
    <name evidence="3" type="ORF">LOTGIDRAFT_235088</name>
</gene>
<evidence type="ECO:0000256" key="2">
    <source>
        <dbReference type="SAM" id="SignalP"/>
    </source>
</evidence>
<keyword evidence="1" id="KW-0812">Transmembrane</keyword>
<evidence type="ECO:0000256" key="1">
    <source>
        <dbReference type="SAM" id="Phobius"/>
    </source>
</evidence>
<keyword evidence="2" id="KW-0732">Signal</keyword>
<reference evidence="3 4" key="1">
    <citation type="journal article" date="2013" name="Nature">
        <title>Insights into bilaterian evolution from three spiralian genomes.</title>
        <authorList>
            <person name="Simakov O."/>
            <person name="Marletaz F."/>
            <person name="Cho S.J."/>
            <person name="Edsinger-Gonzales E."/>
            <person name="Havlak P."/>
            <person name="Hellsten U."/>
            <person name="Kuo D.H."/>
            <person name="Larsson T."/>
            <person name="Lv J."/>
            <person name="Arendt D."/>
            <person name="Savage R."/>
            <person name="Osoegawa K."/>
            <person name="de Jong P."/>
            <person name="Grimwood J."/>
            <person name="Chapman J.A."/>
            <person name="Shapiro H."/>
            <person name="Aerts A."/>
            <person name="Otillar R.P."/>
            <person name="Terry A.Y."/>
            <person name="Boore J.L."/>
            <person name="Grigoriev I.V."/>
            <person name="Lindberg D.R."/>
            <person name="Seaver E.C."/>
            <person name="Weisblat D.A."/>
            <person name="Putnam N.H."/>
            <person name="Rokhsar D.S."/>
        </authorList>
    </citation>
    <scope>NUCLEOTIDE SEQUENCE [LARGE SCALE GENOMIC DNA]</scope>
</reference>
<dbReference type="Proteomes" id="UP000030746">
    <property type="component" value="Unassembled WGS sequence"/>
</dbReference>
<organism evidence="3 4">
    <name type="scientific">Lottia gigantea</name>
    <name type="common">Giant owl limpet</name>
    <dbReference type="NCBI Taxonomy" id="225164"/>
    <lineage>
        <taxon>Eukaryota</taxon>
        <taxon>Metazoa</taxon>
        <taxon>Spiralia</taxon>
        <taxon>Lophotrochozoa</taxon>
        <taxon>Mollusca</taxon>
        <taxon>Gastropoda</taxon>
        <taxon>Patellogastropoda</taxon>
        <taxon>Lottioidea</taxon>
        <taxon>Lottiidae</taxon>
        <taxon>Lottia</taxon>
    </lineage>
</organism>
<protein>
    <recommendedName>
        <fullName evidence="5">SEA domain-containing protein</fullName>
    </recommendedName>
</protein>
<evidence type="ECO:0000313" key="4">
    <source>
        <dbReference type="Proteomes" id="UP000030746"/>
    </source>
</evidence>
<dbReference type="HOGENOM" id="CLU_447112_0_0_1"/>
<dbReference type="STRING" id="225164.V3ZSU1"/>
<dbReference type="GeneID" id="20249746"/>
<name>V3ZSU1_LOTGI</name>
<dbReference type="CTD" id="20249746"/>
<keyword evidence="1" id="KW-1133">Transmembrane helix</keyword>
<accession>V3ZSU1</accession>
<dbReference type="EMBL" id="KB202917">
    <property type="protein sequence ID" value="ESO87412.1"/>
    <property type="molecule type" value="Genomic_DNA"/>
</dbReference>
<keyword evidence="4" id="KW-1185">Reference proteome</keyword>
<feature type="chain" id="PRO_5004716053" description="SEA domain-containing protein" evidence="2">
    <location>
        <begin position="23"/>
        <end position="611"/>
    </location>
</feature>